<dbReference type="InterPro" id="IPR029056">
    <property type="entry name" value="Ribokinase-like"/>
</dbReference>
<dbReference type="PANTHER" id="PTHR10584:SF166">
    <property type="entry name" value="RIBOKINASE"/>
    <property type="match status" value="1"/>
</dbReference>
<evidence type="ECO:0000313" key="4">
    <source>
        <dbReference type="EMBL" id="MBT0957569.1"/>
    </source>
</evidence>
<dbReference type="PANTHER" id="PTHR10584">
    <property type="entry name" value="SUGAR KINASE"/>
    <property type="match status" value="1"/>
</dbReference>
<keyword evidence="1" id="KW-0808">Transferase</keyword>
<dbReference type="EMBL" id="JADQAZ010000002">
    <property type="protein sequence ID" value="MBT0957569.1"/>
    <property type="molecule type" value="Genomic_DNA"/>
</dbReference>
<dbReference type="AlphaFoldDB" id="A0AAP2G8J4"/>
<dbReference type="SUPFAM" id="SSF53613">
    <property type="entry name" value="Ribokinase-like"/>
    <property type="match status" value="1"/>
</dbReference>
<dbReference type="InterPro" id="IPR011611">
    <property type="entry name" value="PfkB_dom"/>
</dbReference>
<evidence type="ECO:0000256" key="1">
    <source>
        <dbReference type="ARBA" id="ARBA00022679"/>
    </source>
</evidence>
<gene>
    <name evidence="4" type="ORF">IV417_09230</name>
</gene>
<accession>A0AAP2G8J4</accession>
<keyword evidence="5" id="KW-1185">Reference proteome</keyword>
<evidence type="ECO:0000259" key="3">
    <source>
        <dbReference type="Pfam" id="PF00294"/>
    </source>
</evidence>
<evidence type="ECO:0000256" key="2">
    <source>
        <dbReference type="ARBA" id="ARBA00022777"/>
    </source>
</evidence>
<dbReference type="GO" id="GO:0016301">
    <property type="term" value="F:kinase activity"/>
    <property type="evidence" value="ECO:0007669"/>
    <property type="project" value="UniProtKB-KW"/>
</dbReference>
<dbReference type="Gene3D" id="3.40.1190.20">
    <property type="match status" value="1"/>
</dbReference>
<comment type="caution">
    <text evidence="4">The sequence shown here is derived from an EMBL/GenBank/DDBJ whole genome shotgun (WGS) entry which is preliminary data.</text>
</comment>
<dbReference type="Pfam" id="PF00294">
    <property type="entry name" value="PfkB"/>
    <property type="match status" value="1"/>
</dbReference>
<evidence type="ECO:0000313" key="5">
    <source>
        <dbReference type="Proteomes" id="UP001315686"/>
    </source>
</evidence>
<name>A0AAP2G8J4_9RHOB</name>
<reference evidence="4 5" key="1">
    <citation type="journal article" date="2021" name="Arch. Microbiol.">
        <title>Harenicola maris gen. nov., sp. nov. isolated from the Sea of Japan shallow sediments.</title>
        <authorList>
            <person name="Romanenko L.A."/>
            <person name="Kurilenko V.V."/>
            <person name="Chernysheva N.Y."/>
            <person name="Tekutyeva L.A."/>
            <person name="Velansky P.V."/>
            <person name="Svetashev V.I."/>
            <person name="Isaeva M.P."/>
        </authorList>
    </citation>
    <scope>NUCLEOTIDE SEQUENCE [LARGE SCALE GENOMIC DNA]</scope>
    <source>
        <strain evidence="4 5">KMM 3653</strain>
    </source>
</reference>
<keyword evidence="2 4" id="KW-0418">Kinase</keyword>
<proteinExistence type="predicted"/>
<organism evidence="4 5">
    <name type="scientific">Harenicola maris</name>
    <dbReference type="NCBI Taxonomy" id="2841044"/>
    <lineage>
        <taxon>Bacteria</taxon>
        <taxon>Pseudomonadati</taxon>
        <taxon>Pseudomonadota</taxon>
        <taxon>Alphaproteobacteria</taxon>
        <taxon>Rhodobacterales</taxon>
        <taxon>Paracoccaceae</taxon>
        <taxon>Harenicola</taxon>
    </lineage>
</organism>
<feature type="domain" description="Carbohydrate kinase PfkB" evidence="3">
    <location>
        <begin position="13"/>
        <end position="256"/>
    </location>
</feature>
<protein>
    <submittedName>
        <fullName evidence="4">Carbohydrate kinase</fullName>
    </submittedName>
</protein>
<dbReference type="Proteomes" id="UP001315686">
    <property type="component" value="Unassembled WGS sequence"/>
</dbReference>
<sequence length="270" mass="27104">MPVMGAETFADGLSLHAGGGAFITAASFAALGWPVSLLSALPSPPFEAVVQGDIAAANVDASLCSKGDTAVGPQITVAIARGGDRSFLSHKAGAALPQMESLEGPWTHLHFGELRSLVEHQDMIAKARAAGMTISADCGWDDELLAQGESLAEILSAVDVFLPNEAEFDRLCASGLLEGAVPLTAVKCGAKGARARGVDGWIHQPTKPVQVIDATGAGDAFNGGFLSGWLEGQALSDCLIAGNICGAASVGQAGGTGGLGQIKGALTGAA</sequence>